<feature type="transmembrane region" description="Helical" evidence="1">
    <location>
        <begin position="56"/>
        <end position="76"/>
    </location>
</feature>
<accession>A0A1C4XCT1</accession>
<keyword evidence="1" id="KW-0472">Membrane</keyword>
<name>A0A1C4XCT1_9ACTN</name>
<feature type="transmembrane region" description="Helical" evidence="1">
    <location>
        <begin position="85"/>
        <end position="106"/>
    </location>
</feature>
<dbReference type="Proteomes" id="UP000183585">
    <property type="component" value="Unassembled WGS sequence"/>
</dbReference>
<dbReference type="EMBL" id="FMCT01000004">
    <property type="protein sequence ID" value="SCF06167.1"/>
    <property type="molecule type" value="Genomic_DNA"/>
</dbReference>
<evidence type="ECO:0000313" key="3">
    <source>
        <dbReference type="Proteomes" id="UP000183585"/>
    </source>
</evidence>
<evidence type="ECO:0008006" key="4">
    <source>
        <dbReference type="Google" id="ProtNLM"/>
    </source>
</evidence>
<protein>
    <recommendedName>
        <fullName evidence="4">VIT family protein</fullName>
    </recommendedName>
</protein>
<feature type="transmembrane region" description="Helical" evidence="1">
    <location>
        <begin position="31"/>
        <end position="50"/>
    </location>
</feature>
<keyword evidence="1" id="KW-0812">Transmembrane</keyword>
<evidence type="ECO:0000313" key="2">
    <source>
        <dbReference type="EMBL" id="SCF06167.1"/>
    </source>
</evidence>
<keyword evidence="1" id="KW-1133">Transmembrane helix</keyword>
<proteinExistence type="predicted"/>
<sequence length="108" mass="11074">MPEEARGKAVAHYRDSVGRFQSSAFHNLRRAIANTTIFLAVVSAFAILTGDATPATLLPMAASVLGGALGASTYAVREEPLARRLLVAAVVLGVIGLAGVVVATQVTA</sequence>
<organism evidence="2 3">
    <name type="scientific">Micromonospora carbonacea</name>
    <dbReference type="NCBI Taxonomy" id="47853"/>
    <lineage>
        <taxon>Bacteria</taxon>
        <taxon>Bacillati</taxon>
        <taxon>Actinomycetota</taxon>
        <taxon>Actinomycetes</taxon>
        <taxon>Micromonosporales</taxon>
        <taxon>Micromonosporaceae</taxon>
        <taxon>Micromonospora</taxon>
    </lineage>
</organism>
<dbReference type="RefSeq" id="WP_074474401.1">
    <property type="nucleotide sequence ID" value="NZ_FMCT01000004.1"/>
</dbReference>
<gene>
    <name evidence="2" type="ORF">GA0070563_104386</name>
</gene>
<reference evidence="3" key="1">
    <citation type="submission" date="2016-06" db="EMBL/GenBank/DDBJ databases">
        <authorList>
            <person name="Varghese N."/>
            <person name="Submissions Spin"/>
        </authorList>
    </citation>
    <scope>NUCLEOTIDE SEQUENCE [LARGE SCALE GENOMIC DNA]</scope>
    <source>
        <strain evidence="3">DSM 43168</strain>
    </source>
</reference>
<dbReference type="AlphaFoldDB" id="A0A1C4XCT1"/>
<evidence type="ECO:0000256" key="1">
    <source>
        <dbReference type="SAM" id="Phobius"/>
    </source>
</evidence>
<keyword evidence="3" id="KW-1185">Reference proteome</keyword>